<dbReference type="Proteomes" id="UP000807469">
    <property type="component" value="Unassembled WGS sequence"/>
</dbReference>
<dbReference type="GO" id="GO:0005524">
    <property type="term" value="F:ATP binding"/>
    <property type="evidence" value="ECO:0007669"/>
    <property type="project" value="InterPro"/>
</dbReference>
<name>A0A9P5YXC8_9AGAR</name>
<feature type="region of interest" description="Disordered" evidence="4">
    <location>
        <begin position="363"/>
        <end position="407"/>
    </location>
</feature>
<feature type="compositionally biased region" description="Polar residues" evidence="4">
    <location>
        <begin position="87"/>
        <end position="99"/>
    </location>
</feature>
<dbReference type="Pfam" id="PF02816">
    <property type="entry name" value="Alpha_kinase"/>
    <property type="match status" value="1"/>
</dbReference>
<feature type="compositionally biased region" description="Low complexity" evidence="4">
    <location>
        <begin position="365"/>
        <end position="377"/>
    </location>
</feature>
<evidence type="ECO:0000256" key="4">
    <source>
        <dbReference type="SAM" id="MobiDB-lite"/>
    </source>
</evidence>
<evidence type="ECO:0000259" key="5">
    <source>
        <dbReference type="Pfam" id="PF02816"/>
    </source>
</evidence>
<keyword evidence="2" id="KW-0808">Transferase</keyword>
<evidence type="ECO:0000256" key="3">
    <source>
        <dbReference type="ARBA" id="ARBA00022777"/>
    </source>
</evidence>
<evidence type="ECO:0000256" key="2">
    <source>
        <dbReference type="ARBA" id="ARBA00022679"/>
    </source>
</evidence>
<dbReference type="OrthoDB" id="301415at2759"/>
<evidence type="ECO:0000256" key="1">
    <source>
        <dbReference type="ARBA" id="ARBA00022527"/>
    </source>
</evidence>
<comment type="caution">
    <text evidence="6">The sequence shown here is derived from an EMBL/GenBank/DDBJ whole genome shotgun (WGS) entry which is preliminary data.</text>
</comment>
<sequence>MPPLTNSPNHAGSDTGIEADFTTEQVAEVKCGRCSAVFPSGTKLKWIHSKPEASFKQPGRLVCDDCYQYYLSKGSTRRRTVSALPGPSTSSMLQTSLPSHTEVRHQVAAAQRTDGAYPMVPIGSQLQHRSFHSAAAALQQAQRHGPSPSQYYASGGQMSGSGCAAWGQVNVAPIPNPFMQRPFPPMRNQTLINPGYQEAHQFYNEMRQYYARQAYVPSNTEVVVVRARMATLLEGKKMPIQISDILEAISNIPVHIGLSDLRWVVYHTLLPHYVKWSKGFPLNPEECTIRDKLWVELVPKEPDVDAIAAKFFIVGKGKNKNNLRPTFSPRNGIDLFFCIDHTKYQAILNHLSDLEEVYYRESQPSGHSRGISSRSSSNKQRTKGKRKQRDEDDTNTNPKKFALPQHMPEPNVFAISKPSSEEVIRALQSQLPIKNRNMRSLFETVIIPVMFFKPPTSPSFTDLVKSPNLLRELQNYPPIEVNVSYRPSSKPQEGAFKVAYLGHVSIPLFGAAAVDVCIKQTFVRSPEDAKKSKIILQGQTQAKNLTMELNCLGWAHALMDLVYAFIRRKEAILGKPDFAIPQMRFVQAGLAIPKDENPANVFLLEEAIDSGSPSWFTKYLNNSSAKPVKFKDSNKLLRAQFLSFSQHVQFVETEGLAFISDFQGGPTLLTDPQIITNL</sequence>
<dbReference type="AlphaFoldDB" id="A0A9P5YXC8"/>
<evidence type="ECO:0000313" key="7">
    <source>
        <dbReference type="Proteomes" id="UP000807469"/>
    </source>
</evidence>
<keyword evidence="1" id="KW-0723">Serine/threonine-protein kinase</keyword>
<organism evidence="6 7">
    <name type="scientific">Pholiota conissans</name>
    <dbReference type="NCBI Taxonomy" id="109636"/>
    <lineage>
        <taxon>Eukaryota</taxon>
        <taxon>Fungi</taxon>
        <taxon>Dikarya</taxon>
        <taxon>Basidiomycota</taxon>
        <taxon>Agaricomycotina</taxon>
        <taxon>Agaricomycetes</taxon>
        <taxon>Agaricomycetidae</taxon>
        <taxon>Agaricales</taxon>
        <taxon>Agaricineae</taxon>
        <taxon>Strophariaceae</taxon>
        <taxon>Pholiota</taxon>
    </lineage>
</organism>
<keyword evidence="7" id="KW-1185">Reference proteome</keyword>
<proteinExistence type="predicted"/>
<dbReference type="EMBL" id="MU155262">
    <property type="protein sequence ID" value="KAF9477407.1"/>
    <property type="molecule type" value="Genomic_DNA"/>
</dbReference>
<dbReference type="InterPro" id="IPR004166">
    <property type="entry name" value="a-kinase_dom"/>
</dbReference>
<dbReference type="GO" id="GO:0004674">
    <property type="term" value="F:protein serine/threonine kinase activity"/>
    <property type="evidence" value="ECO:0007669"/>
    <property type="project" value="UniProtKB-KW"/>
</dbReference>
<feature type="region of interest" description="Disordered" evidence="4">
    <location>
        <begin position="80"/>
        <end position="99"/>
    </location>
</feature>
<accession>A0A9P5YXC8</accession>
<feature type="domain" description="Alpha-type protein kinase" evidence="5">
    <location>
        <begin position="575"/>
        <end position="676"/>
    </location>
</feature>
<gene>
    <name evidence="6" type="ORF">BDN70DRAFT_810773</name>
</gene>
<evidence type="ECO:0000313" key="6">
    <source>
        <dbReference type="EMBL" id="KAF9477407.1"/>
    </source>
</evidence>
<keyword evidence="3" id="KW-0418">Kinase</keyword>
<reference evidence="6" key="1">
    <citation type="submission" date="2020-11" db="EMBL/GenBank/DDBJ databases">
        <authorList>
            <consortium name="DOE Joint Genome Institute"/>
            <person name="Ahrendt S."/>
            <person name="Riley R."/>
            <person name="Andreopoulos W."/>
            <person name="Labutti K."/>
            <person name="Pangilinan J."/>
            <person name="Ruiz-Duenas F.J."/>
            <person name="Barrasa J.M."/>
            <person name="Sanchez-Garcia M."/>
            <person name="Camarero S."/>
            <person name="Miyauchi S."/>
            <person name="Serrano A."/>
            <person name="Linde D."/>
            <person name="Babiker R."/>
            <person name="Drula E."/>
            <person name="Ayuso-Fernandez I."/>
            <person name="Pacheco R."/>
            <person name="Padilla G."/>
            <person name="Ferreira P."/>
            <person name="Barriuso J."/>
            <person name="Kellner H."/>
            <person name="Castanera R."/>
            <person name="Alfaro M."/>
            <person name="Ramirez L."/>
            <person name="Pisabarro A.G."/>
            <person name="Kuo A."/>
            <person name="Tritt A."/>
            <person name="Lipzen A."/>
            <person name="He G."/>
            <person name="Yan M."/>
            <person name="Ng V."/>
            <person name="Cullen D."/>
            <person name="Martin F."/>
            <person name="Rosso M.-N."/>
            <person name="Henrissat B."/>
            <person name="Hibbett D."/>
            <person name="Martinez A.T."/>
            <person name="Grigoriev I.V."/>
        </authorList>
    </citation>
    <scope>NUCLEOTIDE SEQUENCE</scope>
    <source>
        <strain evidence="6">CIRM-BRFM 674</strain>
    </source>
</reference>
<protein>
    <recommendedName>
        <fullName evidence="5">Alpha-type protein kinase domain-containing protein</fullName>
    </recommendedName>
</protein>
<dbReference type="Gene3D" id="3.20.200.10">
    <property type="entry name" value="MHCK/EF2 kinase"/>
    <property type="match status" value="1"/>
</dbReference>